<dbReference type="InterPro" id="IPR002575">
    <property type="entry name" value="Aminoglycoside_PTrfase"/>
</dbReference>
<dbReference type="InterPro" id="IPR011009">
    <property type="entry name" value="Kinase-like_dom_sf"/>
</dbReference>
<proteinExistence type="predicted"/>
<dbReference type="InterPro" id="IPR051678">
    <property type="entry name" value="AGP_Transferase"/>
</dbReference>
<name>A0A3E0HLA0_9PSEU</name>
<dbReference type="SUPFAM" id="SSF56112">
    <property type="entry name" value="Protein kinase-like (PK-like)"/>
    <property type="match status" value="1"/>
</dbReference>
<reference evidence="2 3" key="1">
    <citation type="submission" date="2018-08" db="EMBL/GenBank/DDBJ databases">
        <title>Genomic Encyclopedia of Archaeal and Bacterial Type Strains, Phase II (KMG-II): from individual species to whole genera.</title>
        <authorList>
            <person name="Goeker M."/>
        </authorList>
    </citation>
    <scope>NUCLEOTIDE SEQUENCE [LARGE SCALE GENOMIC DNA]</scope>
    <source>
        <strain evidence="2 3">DSM 45791</strain>
    </source>
</reference>
<dbReference type="Gene3D" id="3.90.1200.10">
    <property type="match status" value="1"/>
</dbReference>
<dbReference type="Proteomes" id="UP000256269">
    <property type="component" value="Unassembled WGS sequence"/>
</dbReference>
<comment type="caution">
    <text evidence="2">The sequence shown here is derived from an EMBL/GenBank/DDBJ whole genome shotgun (WGS) entry which is preliminary data.</text>
</comment>
<dbReference type="Pfam" id="PF01636">
    <property type="entry name" value="APH"/>
    <property type="match status" value="1"/>
</dbReference>
<organism evidence="2 3">
    <name type="scientific">Kutzneria buriramensis</name>
    <dbReference type="NCBI Taxonomy" id="1045776"/>
    <lineage>
        <taxon>Bacteria</taxon>
        <taxon>Bacillati</taxon>
        <taxon>Actinomycetota</taxon>
        <taxon>Actinomycetes</taxon>
        <taxon>Pseudonocardiales</taxon>
        <taxon>Pseudonocardiaceae</taxon>
        <taxon>Kutzneria</taxon>
    </lineage>
</organism>
<keyword evidence="2" id="KW-0808">Transferase</keyword>
<gene>
    <name evidence="2" type="ORF">BCF44_106404</name>
</gene>
<evidence type="ECO:0000313" key="3">
    <source>
        <dbReference type="Proteomes" id="UP000256269"/>
    </source>
</evidence>
<dbReference type="PANTHER" id="PTHR21310">
    <property type="entry name" value="AMINOGLYCOSIDE PHOSPHOTRANSFERASE-RELATED-RELATED"/>
    <property type="match status" value="1"/>
</dbReference>
<dbReference type="EMBL" id="QUNO01000006">
    <property type="protein sequence ID" value="REH47239.1"/>
    <property type="molecule type" value="Genomic_DNA"/>
</dbReference>
<accession>A0A3E0HLA0</accession>
<evidence type="ECO:0000259" key="1">
    <source>
        <dbReference type="Pfam" id="PF01636"/>
    </source>
</evidence>
<keyword evidence="3" id="KW-1185">Reference proteome</keyword>
<sequence>MWPDSDVIERKGLREGKTPWLLTFADGQRAVLRDRGPFETEIAALTVAAEHGVPAPRIVDFGDKGLLLSVIPGTSKIPLTPESGRLEALGAAAAVIHTVELAPSKDLPVRHRPIELEDFDRWRELKGASPLLLEALEAVGARPEPPHPTVFVHGDLWQGNTMWLDGALTAVIDWDCSGVGHPGVDIGSLRADAALFFGPEYADVVLRGWQERAGKPAPDVAYWDVVASLSTPPDVGEWVPNAVDQGRPDLDGPTLNARRDEFLKAALNRL</sequence>
<feature type="domain" description="Aminoglycoside phosphotransferase" evidence="1">
    <location>
        <begin position="20"/>
        <end position="213"/>
    </location>
</feature>
<dbReference type="AlphaFoldDB" id="A0A3E0HLA0"/>
<dbReference type="GO" id="GO:0016740">
    <property type="term" value="F:transferase activity"/>
    <property type="evidence" value="ECO:0007669"/>
    <property type="project" value="UniProtKB-KW"/>
</dbReference>
<evidence type="ECO:0000313" key="2">
    <source>
        <dbReference type="EMBL" id="REH47239.1"/>
    </source>
</evidence>
<protein>
    <submittedName>
        <fullName evidence="2">Phosphotransferase family enzyme</fullName>
    </submittedName>
</protein>
<dbReference type="RefSeq" id="WP_170217634.1">
    <property type="nucleotide sequence ID" value="NZ_CP144375.1"/>
</dbReference>